<sequence length="236" mass="26570">MPNLTYTYSWEQTNVYTQTARHPTLTGFTLSRSEDNGGAFDLVVNGGKTITLQFMRKPFEKLEKSFYIPWNEIVYVGDITMRLGPTAVVVNGRLEISEKCRQYYATNRLAPAMFASWHTSQYSGKLTSSSYSVQLLADSGKSFDSIPIPTTNEVYLVYDSSFADGYHSTLLIELLPSRIPEEIRLVHLSVNVAGNHFHTVFSAMPNLTYTYSWEQTNVYTQTVSGLVNAKGNLTKL</sequence>
<organism evidence="6 7">
    <name type="scientific">Wuchereria bancrofti</name>
    <dbReference type="NCBI Taxonomy" id="6293"/>
    <lineage>
        <taxon>Eukaryota</taxon>
        <taxon>Metazoa</taxon>
        <taxon>Ecdysozoa</taxon>
        <taxon>Nematoda</taxon>
        <taxon>Chromadorea</taxon>
        <taxon>Rhabditida</taxon>
        <taxon>Spirurina</taxon>
        <taxon>Spiruromorpha</taxon>
        <taxon>Filarioidea</taxon>
        <taxon>Onchocercidae</taxon>
        <taxon>Wuchereria</taxon>
    </lineage>
</organism>
<evidence type="ECO:0000256" key="3">
    <source>
        <dbReference type="ARBA" id="ARBA00023157"/>
    </source>
</evidence>
<gene>
    <name evidence="6" type="ORF">WUBG_13145</name>
</gene>
<reference evidence="7" key="1">
    <citation type="submission" date="2012-08" db="EMBL/GenBank/DDBJ databases">
        <title>The Genome Sequence of Wuchereria bancrofti.</title>
        <authorList>
            <person name="Nutman T.B."/>
            <person name="Fink D.L."/>
            <person name="Russ C."/>
            <person name="Young S."/>
            <person name="Zeng Q."/>
            <person name="Koehrsen M."/>
            <person name="Alvarado L."/>
            <person name="Berlin A."/>
            <person name="Chapman S.B."/>
            <person name="Chen Z."/>
            <person name="Freedman E."/>
            <person name="Gellesch M."/>
            <person name="Goldberg J."/>
            <person name="Griggs A."/>
            <person name="Gujja S."/>
            <person name="Heilman E.R."/>
            <person name="Heiman D."/>
            <person name="Hepburn T."/>
            <person name="Howarth C."/>
            <person name="Jen D."/>
            <person name="Larson L."/>
            <person name="Lewis B."/>
            <person name="Mehta T."/>
            <person name="Park D."/>
            <person name="Pearson M."/>
            <person name="Roberts A."/>
            <person name="Saif S."/>
            <person name="Shea T."/>
            <person name="Shenoy N."/>
            <person name="Sisk P."/>
            <person name="Stolte C."/>
            <person name="Sykes S."/>
            <person name="Walk T."/>
            <person name="White J."/>
            <person name="Yandava C."/>
            <person name="Haas B."/>
            <person name="Henn M.R."/>
            <person name="Nusbaum C."/>
            <person name="Birren B."/>
        </authorList>
    </citation>
    <scope>NUCLEOTIDE SEQUENCE [LARGE SCALE GENOMIC DNA]</scope>
    <source>
        <strain evidence="7">NA</strain>
    </source>
</reference>
<evidence type="ECO:0000313" key="7">
    <source>
        <dbReference type="Proteomes" id="UP000004810"/>
    </source>
</evidence>
<keyword evidence="1" id="KW-0245">EGF-like domain</keyword>
<dbReference type="InterPro" id="IPR051216">
    <property type="entry name" value="Teneurin"/>
</dbReference>
<feature type="domain" description="Teneurin 1-4-like FN-plug" evidence="4">
    <location>
        <begin position="171"/>
        <end position="229"/>
    </location>
</feature>
<evidence type="ECO:0000256" key="2">
    <source>
        <dbReference type="ARBA" id="ARBA00022737"/>
    </source>
</evidence>
<dbReference type="AlphaFoldDB" id="J9E1D3"/>
<evidence type="ECO:0000259" key="4">
    <source>
        <dbReference type="Pfam" id="PF24329"/>
    </source>
</evidence>
<dbReference type="Proteomes" id="UP000004810">
    <property type="component" value="Unassembled WGS sequence"/>
</dbReference>
<comment type="caution">
    <text evidence="6">The sequence shown here is derived from an EMBL/GenBank/DDBJ whole genome shotgun (WGS) entry which is preliminary data.</text>
</comment>
<protein>
    <submittedName>
        <fullName evidence="6">Uncharacterized protein</fullName>
    </submittedName>
</protein>
<keyword evidence="2" id="KW-0677">Repeat</keyword>
<dbReference type="Pfam" id="PF24329">
    <property type="entry name" value="FN-plug_TEN1-4"/>
    <property type="match status" value="1"/>
</dbReference>
<dbReference type="InterPro" id="IPR057627">
    <property type="entry name" value="FN-plug_TEN1-4"/>
</dbReference>
<dbReference type="PANTHER" id="PTHR11219:SF69">
    <property type="entry name" value="TENEURIN-A"/>
    <property type="match status" value="1"/>
</dbReference>
<dbReference type="Pfam" id="PF25020">
    <property type="entry name" value="TTR_TEN1-4"/>
    <property type="match status" value="1"/>
</dbReference>
<accession>J9E1D3</accession>
<feature type="domain" description="Teneurin TTR-like" evidence="5">
    <location>
        <begin position="19"/>
        <end position="81"/>
    </location>
</feature>
<evidence type="ECO:0000259" key="5">
    <source>
        <dbReference type="Pfam" id="PF25020"/>
    </source>
</evidence>
<proteinExistence type="predicted"/>
<dbReference type="EMBL" id="ADBV01009804">
    <property type="protein sequence ID" value="EJW75948.1"/>
    <property type="molecule type" value="Genomic_DNA"/>
</dbReference>
<evidence type="ECO:0000256" key="1">
    <source>
        <dbReference type="ARBA" id="ARBA00022536"/>
    </source>
</evidence>
<dbReference type="InterPro" id="IPR056820">
    <property type="entry name" value="TEN_TTR-like"/>
</dbReference>
<keyword evidence="3" id="KW-1015">Disulfide bond</keyword>
<evidence type="ECO:0000313" key="6">
    <source>
        <dbReference type="EMBL" id="EJW75948.1"/>
    </source>
</evidence>
<name>J9E1D3_WUCBA</name>
<dbReference type="PANTHER" id="PTHR11219">
    <property type="entry name" value="TENEURIN AND N-ACETYLGLUCOSAMINE-1-PHOSPHODIESTER ALPHA-N-ACETYLGLUCOSAMINIDASE"/>
    <property type="match status" value="1"/>
</dbReference>
<dbReference type="GO" id="GO:0008045">
    <property type="term" value="P:motor neuron axon guidance"/>
    <property type="evidence" value="ECO:0007669"/>
    <property type="project" value="TreeGrafter"/>
</dbReference>